<evidence type="ECO:0000256" key="3">
    <source>
        <dbReference type="ARBA" id="ARBA00022555"/>
    </source>
</evidence>
<proteinExistence type="inferred from homology"/>
<dbReference type="PIRSF" id="PIRSF006621">
    <property type="entry name" value="Dus"/>
    <property type="match status" value="1"/>
</dbReference>
<feature type="binding site" evidence="14">
    <location>
        <begin position="220"/>
        <end position="221"/>
    </location>
    <ligand>
        <name>FMN</name>
        <dbReference type="ChEBI" id="CHEBI:58210"/>
    </ligand>
</feature>
<gene>
    <name evidence="16" type="primary">dusC</name>
    <name evidence="16" type="ORF">CULFYP111_01578</name>
</gene>
<dbReference type="SUPFAM" id="SSF51395">
    <property type="entry name" value="FMN-linked oxidoreductases"/>
    <property type="match status" value="1"/>
</dbReference>
<comment type="catalytic activity">
    <reaction evidence="11">
        <text>a 5,6-dihydrouridine in tRNA + NAD(+) = a uridine in tRNA + NADH + H(+)</text>
        <dbReference type="Rhea" id="RHEA:54452"/>
        <dbReference type="Rhea" id="RHEA-COMP:13339"/>
        <dbReference type="Rhea" id="RHEA-COMP:13887"/>
        <dbReference type="ChEBI" id="CHEBI:15378"/>
        <dbReference type="ChEBI" id="CHEBI:57540"/>
        <dbReference type="ChEBI" id="CHEBI:57945"/>
        <dbReference type="ChEBI" id="CHEBI:65315"/>
        <dbReference type="ChEBI" id="CHEBI:74443"/>
    </reaction>
</comment>
<name>A0A6N2TYW0_9BACT</name>
<keyword evidence="7" id="KW-0521">NADP</keyword>
<evidence type="ECO:0000256" key="4">
    <source>
        <dbReference type="ARBA" id="ARBA00022630"/>
    </source>
</evidence>
<dbReference type="InterPro" id="IPR001269">
    <property type="entry name" value="DUS_fam"/>
</dbReference>
<dbReference type="InterPro" id="IPR018517">
    <property type="entry name" value="tRNA_hU_synthase_CS"/>
</dbReference>
<evidence type="ECO:0000256" key="11">
    <source>
        <dbReference type="ARBA" id="ARBA00048802"/>
    </source>
</evidence>
<keyword evidence="3" id="KW-0820">tRNA-binding</keyword>
<evidence type="ECO:0000256" key="9">
    <source>
        <dbReference type="ARBA" id="ARBA00023002"/>
    </source>
</evidence>
<dbReference type="Gene3D" id="3.20.20.70">
    <property type="entry name" value="Aldolase class I"/>
    <property type="match status" value="1"/>
</dbReference>
<evidence type="ECO:0000256" key="14">
    <source>
        <dbReference type="PIRSR" id="PIRSR006621-2"/>
    </source>
</evidence>
<reference evidence="16" key="1">
    <citation type="submission" date="2019-11" db="EMBL/GenBank/DDBJ databases">
        <authorList>
            <person name="Feng L."/>
        </authorList>
    </citation>
    <scope>NUCLEOTIDE SEQUENCE</scope>
    <source>
        <strain evidence="16">CUreolyticusLFYP111</strain>
    </source>
</reference>
<comment type="cofactor">
    <cofactor evidence="1 12 14">
        <name>FMN</name>
        <dbReference type="ChEBI" id="CHEBI:58210"/>
    </cofactor>
</comment>
<evidence type="ECO:0000256" key="7">
    <source>
        <dbReference type="ARBA" id="ARBA00022857"/>
    </source>
</evidence>
<evidence type="ECO:0000256" key="13">
    <source>
        <dbReference type="PIRSR" id="PIRSR006621-1"/>
    </source>
</evidence>
<comment type="catalytic activity">
    <reaction evidence="10">
        <text>a 5,6-dihydrouridine in tRNA + NADP(+) = a uridine in tRNA + NADPH + H(+)</text>
        <dbReference type="Rhea" id="RHEA:23624"/>
        <dbReference type="Rhea" id="RHEA-COMP:13339"/>
        <dbReference type="Rhea" id="RHEA-COMP:13887"/>
        <dbReference type="ChEBI" id="CHEBI:15378"/>
        <dbReference type="ChEBI" id="CHEBI:57783"/>
        <dbReference type="ChEBI" id="CHEBI:58349"/>
        <dbReference type="ChEBI" id="CHEBI:65315"/>
        <dbReference type="ChEBI" id="CHEBI:74443"/>
    </reaction>
</comment>
<comment type="function">
    <text evidence="2 12">Catalyzes the synthesis of 5,6-dihydrouridine (D), a modified base found in the D-loop of most tRNAs, via the reduction of the C5-C6 double bond in target uridines.</text>
</comment>
<evidence type="ECO:0000256" key="12">
    <source>
        <dbReference type="PIRNR" id="PIRNR006621"/>
    </source>
</evidence>
<feature type="active site" description="Proton donor" evidence="13">
    <location>
        <position position="98"/>
    </location>
</feature>
<dbReference type="RefSeq" id="WP_156847825.1">
    <property type="nucleotide sequence ID" value="NZ_CACRSK010000007.1"/>
</dbReference>
<evidence type="ECO:0000259" key="15">
    <source>
        <dbReference type="Pfam" id="PF01207"/>
    </source>
</evidence>
<dbReference type="InterPro" id="IPR024036">
    <property type="entry name" value="tRNA-dHydroUridine_Synthase_C"/>
</dbReference>
<keyword evidence="9 12" id="KW-0560">Oxidoreductase</keyword>
<dbReference type="GO" id="GO:0050660">
    <property type="term" value="F:flavin adenine dinucleotide binding"/>
    <property type="evidence" value="ECO:0007669"/>
    <property type="project" value="InterPro"/>
</dbReference>
<evidence type="ECO:0000256" key="8">
    <source>
        <dbReference type="ARBA" id="ARBA00022884"/>
    </source>
</evidence>
<feature type="binding site" evidence="14">
    <location>
        <position position="138"/>
    </location>
    <ligand>
        <name>FMN</name>
        <dbReference type="ChEBI" id="CHEBI:58210"/>
    </ligand>
</feature>
<organism evidence="16">
    <name type="scientific">Campylobacter ureolyticus</name>
    <dbReference type="NCBI Taxonomy" id="827"/>
    <lineage>
        <taxon>Bacteria</taxon>
        <taxon>Pseudomonadati</taxon>
        <taxon>Campylobacterota</taxon>
        <taxon>Epsilonproteobacteria</taxon>
        <taxon>Campylobacterales</taxon>
        <taxon>Campylobacteraceae</taxon>
        <taxon>Campylobacter</taxon>
    </lineage>
</organism>
<dbReference type="CDD" id="cd02801">
    <property type="entry name" value="DUS_like_FMN"/>
    <property type="match status" value="1"/>
</dbReference>
<evidence type="ECO:0000256" key="5">
    <source>
        <dbReference type="ARBA" id="ARBA00022643"/>
    </source>
</evidence>
<dbReference type="PANTHER" id="PTHR45846:SF1">
    <property type="entry name" value="TRNA-DIHYDROURIDINE(47) SYNTHASE [NAD(P)(+)]-LIKE"/>
    <property type="match status" value="1"/>
</dbReference>
<feature type="binding site" evidence="14">
    <location>
        <position position="67"/>
    </location>
    <ligand>
        <name>FMN</name>
        <dbReference type="ChEBI" id="CHEBI:58210"/>
    </ligand>
</feature>
<sequence length="306" mass="34717">MIDFSKKPLFLAPLAGFSDIALRGVVKRFGCDVTTSEMISSNALAHNDKKTIKMLEKNEEEVPYIVQIAGNNTDIIKEAVLVLNKFDFIDGIDLNCGCPATKVVKNGSGSALLKDIDLLKEILLTIKEYSNKKYLSIKIRLGFDEKIPEILVKEIEKCGVDYIAIHGRTKVGGYSSKIDYEAILRAKNTTFIPIIANGDISYKNAKEVLNYTKADGLMIGRASIGNPWIFYEIKHNEEVSDKIKKEIILCHFDEMIKHYKNQGIVIFRKHLHQYSKGYDGASEFRNEINHINDENLMREKIDQFFS</sequence>
<keyword evidence="5 12" id="KW-0288">FMN</keyword>
<dbReference type="InterPro" id="IPR035587">
    <property type="entry name" value="DUS-like_FMN-bd"/>
</dbReference>
<dbReference type="Gene3D" id="1.10.1200.80">
    <property type="entry name" value="Putative flavin oxidoreducatase, domain 2"/>
    <property type="match status" value="1"/>
</dbReference>
<dbReference type="EC" id="1.3.1.-" evidence="12"/>
<comment type="similarity">
    <text evidence="12">Belongs to the dus family.</text>
</comment>
<feature type="domain" description="DUS-like FMN-binding" evidence="15">
    <location>
        <begin position="11"/>
        <end position="299"/>
    </location>
</feature>
<keyword evidence="14" id="KW-0547">Nucleotide-binding</keyword>
<accession>A0A6N2TYW0</accession>
<evidence type="ECO:0000313" key="16">
    <source>
        <dbReference type="EMBL" id="VYT10467.1"/>
    </source>
</evidence>
<dbReference type="GO" id="GO:0017150">
    <property type="term" value="F:tRNA dihydrouridine synthase activity"/>
    <property type="evidence" value="ECO:0007669"/>
    <property type="project" value="InterPro"/>
</dbReference>
<evidence type="ECO:0000256" key="1">
    <source>
        <dbReference type="ARBA" id="ARBA00001917"/>
    </source>
</evidence>
<dbReference type="AlphaFoldDB" id="A0A6N2TYW0"/>
<keyword evidence="8" id="KW-0694">RNA-binding</keyword>
<dbReference type="GO" id="GO:0000049">
    <property type="term" value="F:tRNA binding"/>
    <property type="evidence" value="ECO:0007669"/>
    <property type="project" value="UniProtKB-KW"/>
</dbReference>
<keyword evidence="6 12" id="KW-0819">tRNA processing</keyword>
<evidence type="ECO:0000256" key="2">
    <source>
        <dbReference type="ARBA" id="ARBA00002790"/>
    </source>
</evidence>
<evidence type="ECO:0000256" key="10">
    <source>
        <dbReference type="ARBA" id="ARBA00048205"/>
    </source>
</evidence>
<dbReference type="PROSITE" id="PS01136">
    <property type="entry name" value="UPF0034"/>
    <property type="match status" value="1"/>
</dbReference>
<evidence type="ECO:0000256" key="6">
    <source>
        <dbReference type="ARBA" id="ARBA00022694"/>
    </source>
</evidence>
<feature type="binding site" evidence="14">
    <location>
        <position position="166"/>
    </location>
    <ligand>
        <name>FMN</name>
        <dbReference type="ChEBI" id="CHEBI:58210"/>
    </ligand>
</feature>
<dbReference type="EMBL" id="CACRSK010000007">
    <property type="protein sequence ID" value="VYT10467.1"/>
    <property type="molecule type" value="Genomic_DNA"/>
</dbReference>
<keyword evidence="4 12" id="KW-0285">Flavoprotein</keyword>
<dbReference type="PANTHER" id="PTHR45846">
    <property type="entry name" value="TRNA-DIHYDROURIDINE(47) SYNTHASE [NAD(P)(+)]-LIKE"/>
    <property type="match status" value="1"/>
</dbReference>
<dbReference type="Pfam" id="PF01207">
    <property type="entry name" value="Dus"/>
    <property type="match status" value="1"/>
</dbReference>
<dbReference type="InterPro" id="IPR013785">
    <property type="entry name" value="Aldolase_TIM"/>
</dbReference>
<protein>
    <recommendedName>
        <fullName evidence="12">tRNA-dihydrouridine synthase</fullName>
        <ecNumber evidence="12">1.3.1.-</ecNumber>
    </recommendedName>
</protein>